<dbReference type="InterPro" id="IPR017850">
    <property type="entry name" value="Alkaline_phosphatase_core_sf"/>
</dbReference>
<accession>A0A644YNY5</accession>
<protein>
    <recommendedName>
        <fullName evidence="2">PglZ domain-containing protein</fullName>
    </recommendedName>
</protein>
<dbReference type="Gene3D" id="3.40.720.10">
    <property type="entry name" value="Alkaline Phosphatase, subunit A"/>
    <property type="match status" value="1"/>
</dbReference>
<gene>
    <name evidence="1" type="ORF">SDC9_76561</name>
</gene>
<reference evidence="1" key="1">
    <citation type="submission" date="2019-08" db="EMBL/GenBank/DDBJ databases">
        <authorList>
            <person name="Kucharzyk K."/>
            <person name="Murdoch R.W."/>
            <person name="Higgins S."/>
            <person name="Loffler F."/>
        </authorList>
    </citation>
    <scope>NUCLEOTIDE SEQUENCE</scope>
</reference>
<comment type="caution">
    <text evidence="1">The sequence shown here is derived from an EMBL/GenBank/DDBJ whole genome shotgun (WGS) entry which is preliminary data.</text>
</comment>
<dbReference type="EMBL" id="VSSQ01005671">
    <property type="protein sequence ID" value="MPM30019.1"/>
    <property type="molecule type" value="Genomic_DNA"/>
</dbReference>
<proteinExistence type="predicted"/>
<organism evidence="1">
    <name type="scientific">bioreactor metagenome</name>
    <dbReference type="NCBI Taxonomy" id="1076179"/>
    <lineage>
        <taxon>unclassified sequences</taxon>
        <taxon>metagenomes</taxon>
        <taxon>ecological metagenomes</taxon>
    </lineage>
</organism>
<dbReference type="SUPFAM" id="SSF53649">
    <property type="entry name" value="Alkaline phosphatase-like"/>
    <property type="match status" value="1"/>
</dbReference>
<name>A0A644YNY5_9ZZZZ</name>
<dbReference type="AlphaFoldDB" id="A0A644YNY5"/>
<evidence type="ECO:0008006" key="2">
    <source>
        <dbReference type="Google" id="ProtNLM"/>
    </source>
</evidence>
<sequence>MPDGRSVPSRPLAFIYQQHIKNIIENEVTAVIRNLPPDTKVFVVADHGFGAVGRERIFLESSWLNEPDDCHYLNAWMGRALGGLNAPAKVRKSVFEFPVADLRLPDSEEVFDKGTKQKRQKLYESILFPKTGYAFSRPAAKFNPDAYSHGGISIQEMFVPMLAMRVKTPEEGVLLLGAISGPSDLIEGETAEFTMRVRLADSHKHKELRLETQGAYQHKDSTPALPSLVYYVSASGAEVVCRFVPDAEDASDKERAAGMMERILRIGVSYREGQRTVKKRKEIRFSMRLNSEKIVRRVPPHLGKILGLTPRSMR</sequence>
<evidence type="ECO:0000313" key="1">
    <source>
        <dbReference type="EMBL" id="MPM30019.1"/>
    </source>
</evidence>